<comment type="caution">
    <text evidence="3">The sequence shown here is derived from an EMBL/GenBank/DDBJ whole genome shotgun (WGS) entry which is preliminary data.</text>
</comment>
<reference evidence="3 4" key="1">
    <citation type="submission" date="2016-02" db="EMBL/GenBank/DDBJ databases">
        <title>Genome analysis of coral dinoflagellate symbionts highlights evolutionary adaptations to a symbiotic lifestyle.</title>
        <authorList>
            <person name="Aranda M."/>
            <person name="Li Y."/>
            <person name="Liew Y.J."/>
            <person name="Baumgarten S."/>
            <person name="Simakov O."/>
            <person name="Wilson M."/>
            <person name="Piel J."/>
            <person name="Ashoor H."/>
            <person name="Bougouffa S."/>
            <person name="Bajic V.B."/>
            <person name="Ryu T."/>
            <person name="Ravasi T."/>
            <person name="Bayer T."/>
            <person name="Micklem G."/>
            <person name="Kim H."/>
            <person name="Bhak J."/>
            <person name="Lajeunesse T.C."/>
            <person name="Voolstra C.R."/>
        </authorList>
    </citation>
    <scope>NUCLEOTIDE SEQUENCE [LARGE SCALE GENOMIC DNA]</scope>
    <source>
        <strain evidence="3 4">CCMP2467</strain>
    </source>
</reference>
<proteinExistence type="predicted"/>
<evidence type="ECO:0000259" key="2">
    <source>
        <dbReference type="Pfam" id="PF07727"/>
    </source>
</evidence>
<feature type="compositionally biased region" description="Polar residues" evidence="1">
    <location>
        <begin position="380"/>
        <end position="390"/>
    </location>
</feature>
<dbReference type="Pfam" id="PF07727">
    <property type="entry name" value="RVT_2"/>
    <property type="match status" value="1"/>
</dbReference>
<dbReference type="AlphaFoldDB" id="A0A1Q9C6N4"/>
<evidence type="ECO:0000313" key="3">
    <source>
        <dbReference type="EMBL" id="OLP78594.1"/>
    </source>
</evidence>
<keyword evidence="4" id="KW-1185">Reference proteome</keyword>
<dbReference type="EMBL" id="LSRX01001591">
    <property type="protein sequence ID" value="OLP78594.1"/>
    <property type="molecule type" value="Genomic_DNA"/>
</dbReference>
<feature type="compositionally biased region" description="Basic and acidic residues" evidence="1">
    <location>
        <begin position="413"/>
        <end position="422"/>
    </location>
</feature>
<dbReference type="OrthoDB" id="409273at2759"/>
<accession>A0A1Q9C6N4</accession>
<dbReference type="Proteomes" id="UP000186817">
    <property type="component" value="Unassembled WGS sequence"/>
</dbReference>
<evidence type="ECO:0000313" key="4">
    <source>
        <dbReference type="Proteomes" id="UP000186817"/>
    </source>
</evidence>
<gene>
    <name evidence="3" type="primary">GIP</name>
    <name evidence="3" type="ORF">AK812_SmicGene41221</name>
</gene>
<sequence length="974" mass="109580">MLRGAQGKSYVFGLYTYGSQHGITNRSRNLPQTTQYVNHFLRKHLGPKAQWTSFAFNYNVRTPIHRDLQNHPKFPNYSLGVGSYTGGQLWLEAPSEYTGPDALAQEKTDGTRVNGRLVSLHHRVETYSPQAVEGYCDRHQIYLDVIPGEAHHQIGVCEEAVKGLKEVMTKLSLADPEVSSEEALSTAIVTFNQREMIRGFSPAQHILGQNPDVTGRFLQNQEHIPPGLLAENASGEFARAVQRRREAEKAHSEWNASQRLVRAVNSRSKPAYDYKPGDLVFFWRSQGGGQGRTQPGNKHGSFLGPARVLACETRRDSDGNARPGSAIWCVRGRRLLKCSPEQLRHASEREELVEALTEGAEATPWTYTKVAEEIGGSQYDDISSEQPSTEEWQRAQDIEQEAPPTRHRLRGKRSAEHAALPEDRDEDEAERTPSRPSRPARRAPRGHPYQQAPEAGDWTSVVHESAWVTEPTDYWLDANASVALEIEVPQTTRGINAFTRDLPTYFTAALRRQAMEVSEKRLTPAEKELFREAKAVEVKNFLAAQDGSVKPKARAVLLGYQDPSYEHRSTTAPVMTRQTRQFMLQLAANRRWTVQKGDVSGAFLQGREYPDTLYCIPCDEICAAMQLAPGSITRLRRACYGLVDAPLEWYRTIATFLEELGLERTWCDACAWVWRKDGQVRGMVAGHVDDFLFAGSDQDQEWQSILQKIQTRFKWGDWDCNNFVQCGVQIKKTDEGFELSQPRYLEGISEIPVNSSRRKDPTQATTEREKSQLRALLGGLSWFGQQVGPHVCAEVSLLLSEVCQSTVRTITKANLLLQHAKARQDHCLKIHGFPEQEKMMLFAWVDAANQNRHDGGRASETQAAVNGEVSGCLVSDARNVFDKLQTEAQLANALTKEASHAKELELYYKMNFRWRIVEDEEMKSAQLLTKSFFACTSAAENGLWLDLPQADPTQEVAVATLHTKTQGDMQVDAR</sequence>
<organism evidence="3 4">
    <name type="scientific">Symbiodinium microadriaticum</name>
    <name type="common">Dinoflagellate</name>
    <name type="synonym">Zooxanthella microadriatica</name>
    <dbReference type="NCBI Taxonomy" id="2951"/>
    <lineage>
        <taxon>Eukaryota</taxon>
        <taxon>Sar</taxon>
        <taxon>Alveolata</taxon>
        <taxon>Dinophyceae</taxon>
        <taxon>Suessiales</taxon>
        <taxon>Symbiodiniaceae</taxon>
        <taxon>Symbiodinium</taxon>
    </lineage>
</organism>
<evidence type="ECO:0000256" key="1">
    <source>
        <dbReference type="SAM" id="MobiDB-lite"/>
    </source>
</evidence>
<name>A0A1Q9C6N4_SYMMI</name>
<dbReference type="InterPro" id="IPR013103">
    <property type="entry name" value="RVT_2"/>
</dbReference>
<feature type="domain" description="Reverse transcriptase Ty1/copia-type" evidence="2">
    <location>
        <begin position="547"/>
        <end position="748"/>
    </location>
</feature>
<dbReference type="Gene3D" id="3.30.420.10">
    <property type="entry name" value="Ribonuclease H-like superfamily/Ribonuclease H"/>
    <property type="match status" value="1"/>
</dbReference>
<dbReference type="GO" id="GO:0003676">
    <property type="term" value="F:nucleic acid binding"/>
    <property type="evidence" value="ECO:0007669"/>
    <property type="project" value="InterPro"/>
</dbReference>
<feature type="region of interest" description="Disordered" evidence="1">
    <location>
        <begin position="377"/>
        <end position="457"/>
    </location>
</feature>
<dbReference type="InterPro" id="IPR036397">
    <property type="entry name" value="RNaseH_sf"/>
</dbReference>
<protein>
    <submittedName>
        <fullName evidence="3">Copia protein</fullName>
    </submittedName>
</protein>